<proteinExistence type="predicted"/>
<dbReference type="Proteomes" id="UP001210925">
    <property type="component" value="Unassembled WGS sequence"/>
</dbReference>
<protein>
    <submittedName>
        <fullName evidence="2">Uncharacterized protein</fullName>
    </submittedName>
</protein>
<evidence type="ECO:0000256" key="1">
    <source>
        <dbReference type="SAM" id="SignalP"/>
    </source>
</evidence>
<accession>A0AAD5ULK3</accession>
<keyword evidence="3" id="KW-1185">Reference proteome</keyword>
<reference evidence="2" key="1">
    <citation type="submission" date="2020-05" db="EMBL/GenBank/DDBJ databases">
        <title>Phylogenomic resolution of chytrid fungi.</title>
        <authorList>
            <person name="Stajich J.E."/>
            <person name="Amses K."/>
            <person name="Simmons R."/>
            <person name="Seto K."/>
            <person name="Myers J."/>
            <person name="Bonds A."/>
            <person name="Quandt C.A."/>
            <person name="Barry K."/>
            <person name="Liu P."/>
            <person name="Grigoriev I."/>
            <person name="Longcore J.E."/>
            <person name="James T.Y."/>
        </authorList>
    </citation>
    <scope>NUCLEOTIDE SEQUENCE</scope>
    <source>
        <strain evidence="2">PLAUS21</strain>
    </source>
</reference>
<gene>
    <name evidence="2" type="ORF">HK103_007431</name>
</gene>
<evidence type="ECO:0000313" key="2">
    <source>
        <dbReference type="EMBL" id="KAJ3260868.1"/>
    </source>
</evidence>
<comment type="caution">
    <text evidence="2">The sequence shown here is derived from an EMBL/GenBank/DDBJ whole genome shotgun (WGS) entry which is preliminary data.</text>
</comment>
<keyword evidence="1" id="KW-0732">Signal</keyword>
<dbReference type="EMBL" id="JADGKB010000009">
    <property type="protein sequence ID" value="KAJ3260868.1"/>
    <property type="molecule type" value="Genomic_DNA"/>
</dbReference>
<evidence type="ECO:0000313" key="3">
    <source>
        <dbReference type="Proteomes" id="UP001210925"/>
    </source>
</evidence>
<name>A0AAD5ULK3_9FUNG</name>
<feature type="chain" id="PRO_5042003086" evidence="1">
    <location>
        <begin position="20"/>
        <end position="92"/>
    </location>
</feature>
<organism evidence="2 3">
    <name type="scientific">Boothiomyces macroporosus</name>
    <dbReference type="NCBI Taxonomy" id="261099"/>
    <lineage>
        <taxon>Eukaryota</taxon>
        <taxon>Fungi</taxon>
        <taxon>Fungi incertae sedis</taxon>
        <taxon>Chytridiomycota</taxon>
        <taxon>Chytridiomycota incertae sedis</taxon>
        <taxon>Chytridiomycetes</taxon>
        <taxon>Rhizophydiales</taxon>
        <taxon>Terramycetaceae</taxon>
        <taxon>Boothiomyces</taxon>
    </lineage>
</organism>
<feature type="signal peptide" evidence="1">
    <location>
        <begin position="1"/>
        <end position="19"/>
    </location>
</feature>
<sequence>MSLLFNLLIATAAASPVVGGDRDAHGCIPSAGYTWCESTQQCQRSWEQQCPAVEKRAVGGDRDAHGCIPSAGYTWCESTQKCQRSWEEQCDA</sequence>
<dbReference type="AlphaFoldDB" id="A0AAD5ULK3"/>